<evidence type="ECO:0000313" key="2">
    <source>
        <dbReference type="Proteomes" id="UP000700596"/>
    </source>
</evidence>
<keyword evidence="2" id="KW-1185">Reference proteome</keyword>
<name>A0A9P9CZW0_9PLEO</name>
<evidence type="ECO:0000313" key="1">
    <source>
        <dbReference type="EMBL" id="KAH7109886.1"/>
    </source>
</evidence>
<protein>
    <submittedName>
        <fullName evidence="1">Uncharacterized protein</fullName>
    </submittedName>
</protein>
<dbReference type="EMBL" id="JAGMWT010000030">
    <property type="protein sequence ID" value="KAH7109886.1"/>
    <property type="molecule type" value="Genomic_DNA"/>
</dbReference>
<reference evidence="1" key="1">
    <citation type="journal article" date="2021" name="Nat. Commun.">
        <title>Genetic determinants of endophytism in the Arabidopsis root mycobiome.</title>
        <authorList>
            <person name="Mesny F."/>
            <person name="Miyauchi S."/>
            <person name="Thiergart T."/>
            <person name="Pickel B."/>
            <person name="Atanasova L."/>
            <person name="Karlsson M."/>
            <person name="Huettel B."/>
            <person name="Barry K.W."/>
            <person name="Haridas S."/>
            <person name="Chen C."/>
            <person name="Bauer D."/>
            <person name="Andreopoulos W."/>
            <person name="Pangilinan J."/>
            <person name="LaButti K."/>
            <person name="Riley R."/>
            <person name="Lipzen A."/>
            <person name="Clum A."/>
            <person name="Drula E."/>
            <person name="Henrissat B."/>
            <person name="Kohler A."/>
            <person name="Grigoriev I.V."/>
            <person name="Martin F.M."/>
            <person name="Hacquard S."/>
        </authorList>
    </citation>
    <scope>NUCLEOTIDE SEQUENCE</scope>
    <source>
        <strain evidence="1">MPI-CAGE-CH-0243</strain>
    </source>
</reference>
<feature type="non-terminal residue" evidence="1">
    <location>
        <position position="1"/>
    </location>
</feature>
<comment type="caution">
    <text evidence="1">The sequence shown here is derived from an EMBL/GenBank/DDBJ whole genome shotgun (WGS) entry which is preliminary data.</text>
</comment>
<proteinExistence type="predicted"/>
<sequence length="54" mass="6173">LRKQKRLLKKKEQKMFNNSLEIAEELERLKALEQLGQEVSLVNPEAPISAAVVN</sequence>
<gene>
    <name evidence="1" type="ORF">B0J11DRAFT_448728</name>
</gene>
<dbReference type="Proteomes" id="UP000700596">
    <property type="component" value="Unassembled WGS sequence"/>
</dbReference>
<dbReference type="AlphaFoldDB" id="A0A9P9CZW0"/>
<accession>A0A9P9CZW0</accession>
<organism evidence="1 2">
    <name type="scientific">Dendryphion nanum</name>
    <dbReference type="NCBI Taxonomy" id="256645"/>
    <lineage>
        <taxon>Eukaryota</taxon>
        <taxon>Fungi</taxon>
        <taxon>Dikarya</taxon>
        <taxon>Ascomycota</taxon>
        <taxon>Pezizomycotina</taxon>
        <taxon>Dothideomycetes</taxon>
        <taxon>Pleosporomycetidae</taxon>
        <taxon>Pleosporales</taxon>
        <taxon>Torulaceae</taxon>
        <taxon>Dendryphion</taxon>
    </lineage>
</organism>